<dbReference type="EMBL" id="CM041539">
    <property type="protein sequence ID" value="KAI3367458.1"/>
    <property type="molecule type" value="Genomic_DNA"/>
</dbReference>
<comment type="caution">
    <text evidence="1">The sequence shown here is derived from an EMBL/GenBank/DDBJ whole genome shotgun (WGS) entry which is preliminary data.</text>
</comment>
<name>A0ACB8WHX1_9TELE</name>
<gene>
    <name evidence="1" type="ORF">L3Q82_026314</name>
</gene>
<sequence>QTFTAWCNSHLRKAGTQIENIEEDFRDGLKLMLLLEVISGERLAKPERGKMRVHKISNVNKALDFIASKGVKLVSIGAEEIVDGNAKMTLGMIWTIILRFAIQDISVEETSAKEGLLLWCQRKTAPYKNVNIQNFHISWKDGLGFCALIHRHRPELIDYGKLRKDDPMTNLNTAFDVAEKYLDIPKMLDAEDIVGTARPDEKAIMTYVSSFYHAFSGAQKAETAANRICKVLAVNQENEQLMEDYEKLASDLLEWIRRTIPWLENRLPENTMQAMQQKLEDFRDYRRLHKPPKVQEKCQLEINFNTLQTKLRLSNRPAFMPSEGKMVSDINNAWGNLEGAEKGYEEWLLNEIRRLERLDHLAEKFRQKAAIHEAWTEGKEEMLQKRDYETASLSEIKALLKKHEAFESDLAAHQDRVEQIAAIAQELNELDYYDSPSVNARCQRICDQWDTLGALTQKRSEALQRTEKLLETIDQLYLEFAKRAAPFNNWMEGAMEDLQDTFIVHTIEEIQGLSTAHEQFKATLPEADKERQAILGIHNEIAKIVQTYHVNMAGTNPYTTINPQEINAKWDKGPHPGARPGVGARRRAPGGRVFAHGTRPLGSARNGDVGPPSSRLTTRRKFVRSCGRKVSGACRGGNPEPGGGHRKQGQASRSPDGPGRQKLGSGRSSVRPWRRTIGQLASKRFWQTVRRLRRGKQYSANTVYSAGGELAVDLDWIGDIVGRWKKYFFEDLLNPTDLPSSEEAEAGDSEVDSSITRAEVTEIERSQLRWLGHLFRMPPGRLPREVFQACPTGRRPSGKTQDTLDAGDYVSRLAWERLGVPPEELEEVSGVRQLVPQRDQALIEEHARQQNNERLRRQFANQANVIGPWIQTKMEEIGRISIEMHGTLEDQLTHLRQYEKSIVNYKPKIDQLEGDHQLIQEALIFDNKHTNYTMEHIRVGWEQLLTTIARTINEIENQILTRDAKGISQDQLNEFRASFNHFDRDHSGTLGAEEFKACLISLGFDIANDAQGENEFSRIMSIVDPNRMGIVTFQAFIDFMSRETADTDTADQVMASFKVLAGDKNYILADELRRELPPDQAEYCIARMAPYTGPDGVPGALDYMSFSTALYGESDL</sequence>
<reference evidence="1" key="1">
    <citation type="submission" date="2022-04" db="EMBL/GenBank/DDBJ databases">
        <title>Jade perch genome.</title>
        <authorList>
            <person name="Chao B."/>
        </authorList>
    </citation>
    <scope>NUCLEOTIDE SEQUENCE</scope>
    <source>
        <strain evidence="1">CB-2022</strain>
    </source>
</reference>
<organism evidence="1 2">
    <name type="scientific">Scortum barcoo</name>
    <name type="common">barcoo grunter</name>
    <dbReference type="NCBI Taxonomy" id="214431"/>
    <lineage>
        <taxon>Eukaryota</taxon>
        <taxon>Metazoa</taxon>
        <taxon>Chordata</taxon>
        <taxon>Craniata</taxon>
        <taxon>Vertebrata</taxon>
        <taxon>Euteleostomi</taxon>
        <taxon>Actinopterygii</taxon>
        <taxon>Neopterygii</taxon>
        <taxon>Teleostei</taxon>
        <taxon>Neoteleostei</taxon>
        <taxon>Acanthomorphata</taxon>
        <taxon>Eupercaria</taxon>
        <taxon>Centrarchiformes</taxon>
        <taxon>Terapontoidei</taxon>
        <taxon>Terapontidae</taxon>
        <taxon>Scortum</taxon>
    </lineage>
</organism>
<keyword evidence="2" id="KW-1185">Reference proteome</keyword>
<proteinExistence type="predicted"/>
<evidence type="ECO:0000313" key="2">
    <source>
        <dbReference type="Proteomes" id="UP000831701"/>
    </source>
</evidence>
<dbReference type="Proteomes" id="UP000831701">
    <property type="component" value="Chromosome 9"/>
</dbReference>
<accession>A0ACB8WHX1</accession>
<evidence type="ECO:0000313" key="1">
    <source>
        <dbReference type="EMBL" id="KAI3367458.1"/>
    </source>
</evidence>
<protein>
    <submittedName>
        <fullName evidence="1">Uncharacterized protein</fullName>
    </submittedName>
</protein>
<feature type="non-terminal residue" evidence="1">
    <location>
        <position position="1"/>
    </location>
</feature>